<dbReference type="PANTHER" id="PTHR38926:SF72">
    <property type="entry name" value="IM:7136021-RELATED"/>
    <property type="match status" value="1"/>
</dbReference>
<dbReference type="EMBL" id="JAAAJB010000142">
    <property type="protein sequence ID" value="KAG0264292.1"/>
    <property type="molecule type" value="Genomic_DNA"/>
</dbReference>
<protein>
    <recommendedName>
        <fullName evidence="3">F-box domain-containing protein</fullName>
    </recommendedName>
</protein>
<reference evidence="1" key="1">
    <citation type="journal article" date="2020" name="Fungal Divers.">
        <title>Resolving the Mortierellaceae phylogeny through synthesis of multi-gene phylogenetics and phylogenomics.</title>
        <authorList>
            <person name="Vandepol N."/>
            <person name="Liber J."/>
            <person name="Desiro A."/>
            <person name="Na H."/>
            <person name="Kennedy M."/>
            <person name="Barry K."/>
            <person name="Grigoriev I.V."/>
            <person name="Miller A.N."/>
            <person name="O'Donnell K."/>
            <person name="Stajich J.E."/>
            <person name="Bonito G."/>
        </authorList>
    </citation>
    <scope>NUCLEOTIDE SEQUENCE</scope>
    <source>
        <strain evidence="1">BC1065</strain>
    </source>
</reference>
<sequence>MACWTTIPVIQESIASHLTRRDLYWSCLVCWDWNEAFSPFLWRSLAFGKVVPEEGARLARLIDRYGWSIRSLNMYYTTTIASVLFTKSGSSPTQVAVQDNDLLEQTTGRVVTREHGYRCRVSRLQRLLLRNPLSEGAPLRPLILANQKTLTSLRLNMDSSNIMQILRILELAPQLQRLEMTCFGEPLVTHLIKVLETCPRLLHLLWKGARFGDEFLTAAYIAPEHGEDEEEYGAGGGGGGGDMRLLPCFALESLHLPLIGPRRPNPKVVLQGLLQYRFPHLANLQLPEVCDDALPLVRRFLRRDCLPSLTGLDLSSPGYYDRFVLQMIKRLPDHQLKRLKLCGTSDERAMRVKLLDHVIKCQSESLEVLELVNFHESGPVYPSSQWIHKLMCTCAQLEVLRLETFGTGGPFLDDRDMVKGDWVCEKLRRLQVQLCCTQAYQPYLLEQESELSCDLGDGPSWQAAMTGGWSPLGHRDDRWNRSSNFKEMAGKDEQCHLQDRLRLHRVYAQLARLKRLEILDVAVRVPGALSEAASGHRTWFPWTLAIPEARLSSTVVHPSSLSPHSSCLISEAANMSKSLHGSSSTVTQVTMTTTTTTAKGSDGRLPLLEALSVFKNLQEIDFSGTHQTLRVVELCWMKEHWPQLERLVGLPPDPPSSGMGGKEVLSPRRWLQIYWPILSLESSAHLRTASWS</sequence>
<gene>
    <name evidence="1" type="ORF">DFQ27_001304</name>
</gene>
<evidence type="ECO:0008006" key="3">
    <source>
        <dbReference type="Google" id="ProtNLM"/>
    </source>
</evidence>
<dbReference type="PANTHER" id="PTHR38926">
    <property type="entry name" value="F-BOX DOMAIN CONTAINING PROTEIN, EXPRESSED"/>
    <property type="match status" value="1"/>
</dbReference>
<dbReference type="AlphaFoldDB" id="A0A9P6QE71"/>
<dbReference type="SUPFAM" id="SSF81383">
    <property type="entry name" value="F-box domain"/>
    <property type="match status" value="1"/>
</dbReference>
<dbReference type="InterPro" id="IPR032675">
    <property type="entry name" value="LRR_dom_sf"/>
</dbReference>
<dbReference type="Proteomes" id="UP000807716">
    <property type="component" value="Unassembled WGS sequence"/>
</dbReference>
<dbReference type="SUPFAM" id="SSF52047">
    <property type="entry name" value="RNI-like"/>
    <property type="match status" value="1"/>
</dbReference>
<comment type="caution">
    <text evidence="1">The sequence shown here is derived from an EMBL/GenBank/DDBJ whole genome shotgun (WGS) entry which is preliminary data.</text>
</comment>
<dbReference type="InterPro" id="IPR036047">
    <property type="entry name" value="F-box-like_dom_sf"/>
</dbReference>
<evidence type="ECO:0000313" key="1">
    <source>
        <dbReference type="EMBL" id="KAG0264292.1"/>
    </source>
</evidence>
<evidence type="ECO:0000313" key="2">
    <source>
        <dbReference type="Proteomes" id="UP000807716"/>
    </source>
</evidence>
<dbReference type="OrthoDB" id="10650137at2759"/>
<dbReference type="Gene3D" id="3.80.10.10">
    <property type="entry name" value="Ribonuclease Inhibitor"/>
    <property type="match status" value="1"/>
</dbReference>
<name>A0A9P6QE71_9FUNG</name>
<accession>A0A9P6QE71</accession>
<proteinExistence type="predicted"/>
<organism evidence="1 2">
    <name type="scientific">Actinomortierella ambigua</name>
    <dbReference type="NCBI Taxonomy" id="1343610"/>
    <lineage>
        <taxon>Eukaryota</taxon>
        <taxon>Fungi</taxon>
        <taxon>Fungi incertae sedis</taxon>
        <taxon>Mucoromycota</taxon>
        <taxon>Mortierellomycotina</taxon>
        <taxon>Mortierellomycetes</taxon>
        <taxon>Mortierellales</taxon>
        <taxon>Mortierellaceae</taxon>
        <taxon>Actinomortierella</taxon>
    </lineage>
</organism>
<keyword evidence="2" id="KW-1185">Reference proteome</keyword>